<dbReference type="InterPro" id="IPR002738">
    <property type="entry name" value="RNase_P_p30"/>
</dbReference>
<dbReference type="Proteomes" id="UP000005741">
    <property type="component" value="Chromosome"/>
</dbReference>
<dbReference type="GO" id="GO:0005737">
    <property type="term" value="C:cytoplasm"/>
    <property type="evidence" value="ECO:0007669"/>
    <property type="project" value="UniProtKB-SubCell"/>
</dbReference>
<comment type="subunit">
    <text evidence="6">Consists of a catalytic RNA component and at least 4-5 protein subunits.</text>
</comment>
<dbReference type="GO" id="GO:0004526">
    <property type="term" value="F:ribonuclease P activity"/>
    <property type="evidence" value="ECO:0007669"/>
    <property type="project" value="UniProtKB-UniRule"/>
</dbReference>
<comment type="subcellular location">
    <subcellularLocation>
        <location evidence="6">Cytoplasm</location>
    </subcellularLocation>
</comment>
<evidence type="ECO:0000256" key="2">
    <source>
        <dbReference type="ARBA" id="ARBA00022694"/>
    </source>
</evidence>
<comment type="catalytic activity">
    <reaction evidence="6">
        <text>Endonucleolytic cleavage of RNA, removing 5'-extranucleotides from tRNA precursor.</text>
        <dbReference type="EC" id="3.1.26.5"/>
    </reaction>
</comment>
<dbReference type="AlphaFoldDB" id="H1Z2B6"/>
<protein>
    <recommendedName>
        <fullName evidence="6">Ribonuclease P protein component 3</fullName>
        <shortName evidence="6">RNase P component 3</shortName>
        <ecNumber evidence="6">3.1.26.5</ecNumber>
    </recommendedName>
    <alternativeName>
        <fullName evidence="6">Rpp30</fullName>
    </alternativeName>
</protein>
<name>H1Z2B6_9EURY</name>
<comment type="function">
    <text evidence="6">Part of ribonuclease P, a protein complex that generates mature tRNA molecules by cleaving their 5'-ends.</text>
</comment>
<keyword evidence="5 6" id="KW-0378">Hydrolase</keyword>
<dbReference type="GO" id="GO:0030677">
    <property type="term" value="C:ribonuclease P complex"/>
    <property type="evidence" value="ECO:0007669"/>
    <property type="project" value="UniProtKB-UniRule"/>
</dbReference>
<dbReference type="InterPro" id="IPR016195">
    <property type="entry name" value="Pol/histidinol_Pase-like"/>
</dbReference>
<evidence type="ECO:0000313" key="8">
    <source>
        <dbReference type="Proteomes" id="UP000005741"/>
    </source>
</evidence>
<dbReference type="RefSeq" id="WP_004076316.1">
    <property type="nucleotide sequence ID" value="NZ_CM001436.1"/>
</dbReference>
<evidence type="ECO:0000256" key="1">
    <source>
        <dbReference type="ARBA" id="ARBA00022490"/>
    </source>
</evidence>
<dbReference type="Pfam" id="PF01876">
    <property type="entry name" value="RNase_P_p30"/>
    <property type="match status" value="1"/>
</dbReference>
<evidence type="ECO:0000256" key="3">
    <source>
        <dbReference type="ARBA" id="ARBA00022722"/>
    </source>
</evidence>
<dbReference type="InterPro" id="IPR023539">
    <property type="entry name" value="RNase_P_comp-3_arc"/>
</dbReference>
<proteinExistence type="inferred from homology"/>
<evidence type="ECO:0000256" key="5">
    <source>
        <dbReference type="ARBA" id="ARBA00022801"/>
    </source>
</evidence>
<organism evidence="7 8">
    <name type="scientific">Methanoplanus limicola DSM 2279</name>
    <dbReference type="NCBI Taxonomy" id="937775"/>
    <lineage>
        <taxon>Archaea</taxon>
        <taxon>Methanobacteriati</taxon>
        <taxon>Methanobacteriota</taxon>
        <taxon>Stenosarchaea group</taxon>
        <taxon>Methanomicrobia</taxon>
        <taxon>Methanomicrobiales</taxon>
        <taxon>Methanomicrobiaceae</taxon>
        <taxon>Methanoplanus</taxon>
    </lineage>
</organism>
<keyword evidence="3 6" id="KW-0540">Nuclease</keyword>
<dbReference type="HOGENOM" id="CLU_074509_1_0_2"/>
<dbReference type="SUPFAM" id="SSF89550">
    <property type="entry name" value="PHP domain-like"/>
    <property type="match status" value="1"/>
</dbReference>
<evidence type="ECO:0000256" key="4">
    <source>
        <dbReference type="ARBA" id="ARBA00022759"/>
    </source>
</evidence>
<keyword evidence="4 6" id="KW-0255">Endonuclease</keyword>
<dbReference type="EMBL" id="CM001436">
    <property type="protein sequence ID" value="EHQ34645.1"/>
    <property type="molecule type" value="Genomic_DNA"/>
</dbReference>
<comment type="similarity">
    <text evidence="6">Belongs to the eukaryotic/archaeal RNase P protein component 3 family.</text>
</comment>
<dbReference type="OrthoDB" id="85765at2157"/>
<reference evidence="7 8" key="1">
    <citation type="submission" date="2011-10" db="EMBL/GenBank/DDBJ databases">
        <title>The Improved High-Quality Draft genome of Methanoplanus limicola DSM 2279.</title>
        <authorList>
            <consortium name="US DOE Joint Genome Institute (JGI-PGF)"/>
            <person name="Lucas S."/>
            <person name="Copeland A."/>
            <person name="Lapidus A."/>
            <person name="Glavina del Rio T."/>
            <person name="Dalin E."/>
            <person name="Tice H."/>
            <person name="Bruce D."/>
            <person name="Goodwin L."/>
            <person name="Pitluck S."/>
            <person name="Peters L."/>
            <person name="Mikhailova N."/>
            <person name="Lu M."/>
            <person name="Kyrpides N."/>
            <person name="Mavromatis K."/>
            <person name="Ivanova N."/>
            <person name="Markowitz V."/>
            <person name="Cheng J.-F."/>
            <person name="Hugenholtz P."/>
            <person name="Woyke T."/>
            <person name="Wu D."/>
            <person name="Wirth R."/>
            <person name="Brambilla E.-M."/>
            <person name="Klenk H.-P."/>
            <person name="Eisen J.A."/>
        </authorList>
    </citation>
    <scope>NUCLEOTIDE SEQUENCE [LARGE SCALE GENOMIC DNA]</scope>
    <source>
        <strain evidence="7 8">DSM 2279</strain>
    </source>
</reference>
<dbReference type="Gene3D" id="3.20.20.140">
    <property type="entry name" value="Metal-dependent hydrolases"/>
    <property type="match status" value="1"/>
</dbReference>
<dbReference type="EC" id="3.1.26.5" evidence="6"/>
<dbReference type="GO" id="GO:0001682">
    <property type="term" value="P:tRNA 5'-leader removal"/>
    <property type="evidence" value="ECO:0007669"/>
    <property type="project" value="UniProtKB-UniRule"/>
</dbReference>
<keyword evidence="1 6" id="KW-0963">Cytoplasm</keyword>
<accession>H1Z2B6</accession>
<keyword evidence="8" id="KW-1185">Reference proteome</keyword>
<dbReference type="InParanoid" id="H1Z2B6"/>
<dbReference type="STRING" id="937775.Metlim_0508"/>
<dbReference type="HAMAP" id="MF_00756">
    <property type="entry name" value="RNase_P_3"/>
    <property type="match status" value="1"/>
</dbReference>
<sequence>MLYSDACVYPYPSGDSSVRRMALEGRYLGYGRLVCMDCETSGEFYGVSLLKGCLICSSGFNDFRKILKKECRGCDIIAAYAGDASFNRSVISSGKVNILKGIERCERRSFDDVSARYAAEKGVAVDIDLSAIIRKSGFLRQKTLTMYGDILKFSRKYGFMLSVSSGARSYPEMKGIREVENICSLFGMTTDEVRQSLTSVERILNPAESVEVISA</sequence>
<keyword evidence="2 6" id="KW-0819">tRNA processing</keyword>
<gene>
    <name evidence="6" type="primary">rnp3</name>
    <name evidence="7" type="ORF">Metlim_0508</name>
</gene>
<evidence type="ECO:0000256" key="6">
    <source>
        <dbReference type="HAMAP-Rule" id="MF_00756"/>
    </source>
</evidence>
<evidence type="ECO:0000313" key="7">
    <source>
        <dbReference type="EMBL" id="EHQ34645.1"/>
    </source>
</evidence>